<dbReference type="AlphaFoldDB" id="F0WEA4"/>
<organism evidence="2">
    <name type="scientific">Albugo laibachii Nc14</name>
    <dbReference type="NCBI Taxonomy" id="890382"/>
    <lineage>
        <taxon>Eukaryota</taxon>
        <taxon>Sar</taxon>
        <taxon>Stramenopiles</taxon>
        <taxon>Oomycota</taxon>
        <taxon>Peronosporomycetes</taxon>
        <taxon>Albuginales</taxon>
        <taxon>Albuginaceae</taxon>
        <taxon>Albugo</taxon>
    </lineage>
</organism>
<evidence type="ECO:0000313" key="2">
    <source>
        <dbReference type="EMBL" id="CCA19535.1"/>
    </source>
</evidence>
<gene>
    <name evidence="2" type="primary">AlNc14C73G4961</name>
    <name evidence="2" type="ORF">ALNC14_056780</name>
</gene>
<dbReference type="EMBL" id="FR824118">
    <property type="protein sequence ID" value="CCA19535.1"/>
    <property type="molecule type" value="Genomic_DNA"/>
</dbReference>
<protein>
    <submittedName>
        <fullName evidence="2">Uncharacterized protein AlNc14C73G4961</fullName>
    </submittedName>
</protein>
<sequence>MEEEANWTECCRTDLETLRGILGLVHQLFNEIKGLNTRAPLQLSSCLFSHYNSASQSAMIDTTVCPTIDAFNSSIVTEDDETMGINNMQGFDNDVRDSPPLDSKMASSPEIHISPFPDDNLDSYSRIASLHAQYIKLSRELLEQVRNENRKDDEANAEQTSLDTHTSVEDLRCRRNQLRKEVQNRNLVVKDLIVRLRHFERSLLVVDSISMGQSTAILERV</sequence>
<reference evidence="2" key="2">
    <citation type="submission" date="2011-02" db="EMBL/GenBank/DDBJ databases">
        <authorList>
            <person name="MacLean D."/>
        </authorList>
    </citation>
    <scope>NUCLEOTIDE SEQUENCE</scope>
</reference>
<reference evidence="2" key="1">
    <citation type="journal article" date="2011" name="PLoS Biol.">
        <title>Gene gain and loss during evolution of obligate parasitism in the white rust pathogen of Arabidopsis thaliana.</title>
        <authorList>
            <person name="Kemen E."/>
            <person name="Gardiner A."/>
            <person name="Schultz-Larsen T."/>
            <person name="Kemen A.C."/>
            <person name="Balmuth A.L."/>
            <person name="Robert-Seilaniantz A."/>
            <person name="Bailey K."/>
            <person name="Holub E."/>
            <person name="Studholme D.J."/>
            <person name="Maclean D."/>
            <person name="Jones J.D."/>
        </authorList>
    </citation>
    <scope>NUCLEOTIDE SEQUENCE</scope>
</reference>
<accession>F0WEA4</accession>
<name>F0WEA4_9STRA</name>
<dbReference type="HOGENOM" id="CLU_1252604_0_0_1"/>
<evidence type="ECO:0000256" key="1">
    <source>
        <dbReference type="SAM" id="MobiDB-lite"/>
    </source>
</evidence>
<feature type="region of interest" description="Disordered" evidence="1">
    <location>
        <begin position="149"/>
        <end position="168"/>
    </location>
</feature>
<proteinExistence type="predicted"/>